<evidence type="ECO:0000256" key="1">
    <source>
        <dbReference type="SAM" id="Phobius"/>
    </source>
</evidence>
<feature type="transmembrane region" description="Helical" evidence="1">
    <location>
        <begin position="68"/>
        <end position="88"/>
    </location>
</feature>
<dbReference type="AlphaFoldDB" id="I3TFQ8"/>
<keyword evidence="3" id="KW-1185">Reference proteome</keyword>
<protein>
    <submittedName>
        <fullName evidence="2">Uncharacterized protein</fullName>
    </submittedName>
</protein>
<keyword evidence="1" id="KW-0812">Transmembrane</keyword>
<keyword evidence="1" id="KW-0472">Membrane</keyword>
<dbReference type="HOGENOM" id="CLU_2379569_0_0_2"/>
<name>I3TFQ8_THEC1</name>
<feature type="transmembrane region" description="Helical" evidence="1">
    <location>
        <begin position="30"/>
        <end position="48"/>
    </location>
</feature>
<dbReference type="KEGG" id="thg:TCELL_1173"/>
<accession>I3TFQ8</accession>
<feature type="transmembrane region" description="Helical" evidence="1">
    <location>
        <begin position="6"/>
        <end position="23"/>
    </location>
</feature>
<dbReference type="STRING" id="1184251.TCELL_1173"/>
<gene>
    <name evidence="2" type="ordered locus">TCELL_1173</name>
</gene>
<evidence type="ECO:0000313" key="3">
    <source>
        <dbReference type="Proteomes" id="UP000005270"/>
    </source>
</evidence>
<sequence length="94" mass="10021">MQDIVLLTLGIILLIIGIALYLAKKRGGLVLLALGALWLFAMIIYYVYSTMGFYAAVGLNQSSMGPAVTTTLGFIILIVGIALAVYVARRGGKK</sequence>
<keyword evidence="1" id="KW-1133">Transmembrane helix</keyword>
<reference evidence="2 3" key="1">
    <citation type="journal article" date="2012" name="J. Bacteriol.">
        <title>Complete genome sequence of the hyperthermophilic cellulolytic Crenarchaeon 'Thermogladius cellulolyticus' 1633.</title>
        <authorList>
            <person name="Mardanov A.V."/>
            <person name="Kochetkova T.V."/>
            <person name="Beletsky A.V."/>
            <person name="Bonch-Osmolovskaya E.A."/>
            <person name="Ravin N.V."/>
            <person name="Skryabin K.G."/>
        </authorList>
    </citation>
    <scope>NUCLEOTIDE SEQUENCE [LARGE SCALE GENOMIC DNA]</scope>
    <source>
        <strain evidence="3">DSM 22663 / VKM B-2946 / 1633</strain>
    </source>
</reference>
<dbReference type="EMBL" id="CP003531">
    <property type="protein sequence ID" value="AFK51596.1"/>
    <property type="molecule type" value="Genomic_DNA"/>
</dbReference>
<organism evidence="2 3">
    <name type="scientific">Thermogladius calderae (strain DSM 22663 / VKM B-2946 / 1633)</name>
    <dbReference type="NCBI Taxonomy" id="1184251"/>
    <lineage>
        <taxon>Archaea</taxon>
        <taxon>Thermoproteota</taxon>
        <taxon>Thermoprotei</taxon>
        <taxon>Desulfurococcales</taxon>
        <taxon>Desulfurococcaceae</taxon>
        <taxon>Thermogladius</taxon>
    </lineage>
</organism>
<dbReference type="InParanoid" id="I3TFQ8"/>
<proteinExistence type="predicted"/>
<dbReference type="Proteomes" id="UP000005270">
    <property type="component" value="Chromosome"/>
</dbReference>
<evidence type="ECO:0000313" key="2">
    <source>
        <dbReference type="EMBL" id="AFK51596.1"/>
    </source>
</evidence>